<sequence>MNLGNRFSDGRNERFSQPWGVRQRRRKWDQVEANRWGDVGRIEAFETGTDEWGVGWGSEDGDLDAVGGEYLGQVDHGEHVTMRHEGKDKHMDFVFAR</sequence>
<evidence type="ECO:0000313" key="2">
    <source>
        <dbReference type="EMBL" id="KAG0493497.1"/>
    </source>
</evidence>
<dbReference type="EMBL" id="JADCNM010000002">
    <property type="protein sequence ID" value="KAG0493497.1"/>
    <property type="molecule type" value="Genomic_DNA"/>
</dbReference>
<accession>A0A835RWU1</accession>
<evidence type="ECO:0000313" key="1">
    <source>
        <dbReference type="EMBL" id="KAG0491468.1"/>
    </source>
</evidence>
<dbReference type="OrthoDB" id="10566521at2759"/>
<proteinExistence type="predicted"/>
<evidence type="ECO:0000313" key="4">
    <source>
        <dbReference type="Proteomes" id="UP000639772"/>
    </source>
</evidence>
<comment type="caution">
    <text evidence="2">The sequence shown here is derived from an EMBL/GenBank/DDBJ whole genome shotgun (WGS) entry which is preliminary data.</text>
</comment>
<evidence type="ECO:0000313" key="3">
    <source>
        <dbReference type="Proteomes" id="UP000636800"/>
    </source>
</evidence>
<dbReference type="Proteomes" id="UP000636800">
    <property type="component" value="Chromosome 2"/>
</dbReference>
<dbReference type="AlphaFoldDB" id="A0A835RWU1"/>
<dbReference type="EMBL" id="JADCNL010000002">
    <property type="protein sequence ID" value="KAG0491468.1"/>
    <property type="molecule type" value="Genomic_DNA"/>
</dbReference>
<dbReference type="Proteomes" id="UP000639772">
    <property type="component" value="Unassembled WGS sequence"/>
</dbReference>
<gene>
    <name evidence="2" type="ORF">HPP92_004491</name>
    <name evidence="1" type="ORF">HPP92_004866</name>
</gene>
<reference evidence="3 4" key="1">
    <citation type="journal article" date="2020" name="Nat. Food">
        <title>A phased Vanilla planifolia genome enables genetic improvement of flavour and production.</title>
        <authorList>
            <person name="Hasing T."/>
            <person name="Tang H."/>
            <person name="Brym M."/>
            <person name="Khazi F."/>
            <person name="Huang T."/>
            <person name="Chambers A.H."/>
        </authorList>
    </citation>
    <scope>NUCLEOTIDE SEQUENCE [LARGE SCALE GENOMIC DNA]</scope>
    <source>
        <tissue evidence="2">Leaf</tissue>
    </source>
</reference>
<organism evidence="2 4">
    <name type="scientific">Vanilla planifolia</name>
    <name type="common">Vanilla</name>
    <dbReference type="NCBI Taxonomy" id="51239"/>
    <lineage>
        <taxon>Eukaryota</taxon>
        <taxon>Viridiplantae</taxon>
        <taxon>Streptophyta</taxon>
        <taxon>Embryophyta</taxon>
        <taxon>Tracheophyta</taxon>
        <taxon>Spermatophyta</taxon>
        <taxon>Magnoliopsida</taxon>
        <taxon>Liliopsida</taxon>
        <taxon>Asparagales</taxon>
        <taxon>Orchidaceae</taxon>
        <taxon>Vanilloideae</taxon>
        <taxon>Vanilleae</taxon>
        <taxon>Vanilla</taxon>
    </lineage>
</organism>
<name>A0A835RWU1_VANPL</name>
<protein>
    <submittedName>
        <fullName evidence="2">Uncharacterized protein</fullName>
    </submittedName>
</protein>
<keyword evidence="3" id="KW-1185">Reference proteome</keyword>